<dbReference type="EMBL" id="AWSQ01000006">
    <property type="protein sequence ID" value="KFX68495.1"/>
    <property type="molecule type" value="Genomic_DNA"/>
</dbReference>
<dbReference type="AlphaFoldDB" id="A0A0A1YF50"/>
<dbReference type="PANTHER" id="PTHR38590">
    <property type="entry name" value="BLL0828 PROTEIN"/>
    <property type="match status" value="1"/>
</dbReference>
<reference evidence="2 3" key="1">
    <citation type="journal article" date="2014" name="Genome Announc.">
        <title>Draft Genome Sequence of Petroleum Oil-Degrading Marine Bacterium Pseudomonas taeanensis Strain MS-3, Isolated from a Crude Oil-Contaminated Seashore.</title>
        <authorList>
            <person name="Lee S.Y."/>
            <person name="Kim S.H."/>
            <person name="Lee D.G."/>
            <person name="Shin S."/>
            <person name="Yun S.H."/>
            <person name="Choi C.W."/>
            <person name="Chung Y.H."/>
            <person name="Choi J.S."/>
            <person name="Kahng H.Y."/>
            <person name="Kim S.I."/>
        </authorList>
    </citation>
    <scope>NUCLEOTIDE SEQUENCE [LARGE SCALE GENOMIC DNA]</scope>
    <source>
        <strain evidence="2 3">MS-3</strain>
    </source>
</reference>
<evidence type="ECO:0000259" key="1">
    <source>
        <dbReference type="Pfam" id="PF04480"/>
    </source>
</evidence>
<keyword evidence="3" id="KW-1185">Reference proteome</keyword>
<evidence type="ECO:0000313" key="2">
    <source>
        <dbReference type="EMBL" id="KFX68495.1"/>
    </source>
</evidence>
<dbReference type="STRING" id="1395571.TMS3_0119830"/>
<keyword evidence="2" id="KW-0489">Methyltransferase</keyword>
<dbReference type="SUPFAM" id="SSF52980">
    <property type="entry name" value="Restriction endonuclease-like"/>
    <property type="match status" value="1"/>
</dbReference>
<dbReference type="Proteomes" id="UP000030063">
    <property type="component" value="Unassembled WGS sequence"/>
</dbReference>
<dbReference type="RefSeq" id="WP_025166945.1">
    <property type="nucleotide sequence ID" value="NZ_AWSQ01000006.1"/>
</dbReference>
<dbReference type="InterPro" id="IPR047216">
    <property type="entry name" value="Endonuclease_DUF559_bact"/>
</dbReference>
<dbReference type="InterPro" id="IPR007569">
    <property type="entry name" value="DUF559"/>
</dbReference>
<organism evidence="2 3">
    <name type="scientific">Pseudomonas taeanensis MS-3</name>
    <dbReference type="NCBI Taxonomy" id="1395571"/>
    <lineage>
        <taxon>Bacteria</taxon>
        <taxon>Pseudomonadati</taxon>
        <taxon>Pseudomonadota</taxon>
        <taxon>Gammaproteobacteria</taxon>
        <taxon>Pseudomonadales</taxon>
        <taxon>Pseudomonadaceae</taxon>
        <taxon>Pseudomonas</taxon>
    </lineage>
</organism>
<name>A0A0A1YF50_9PSED</name>
<accession>A0A0A1YF50</accession>
<sequence length="132" mass="15349">MPKSTQRPTAEQREFARQLRHESTDCERLLWQRLRNRQLGDLKFRRQYPLPPYVLDFYCAALCLAVELDGGQHFADEALRKDAERSRYLERHGVRVLRFSNREVLLQIAEVLAEILRQADIAAPHPSPLPGG</sequence>
<dbReference type="OrthoDB" id="9798754at2"/>
<dbReference type="InterPro" id="IPR011335">
    <property type="entry name" value="Restrct_endonuc-II-like"/>
</dbReference>
<dbReference type="Pfam" id="PF04480">
    <property type="entry name" value="DUF559"/>
    <property type="match status" value="1"/>
</dbReference>
<evidence type="ECO:0000313" key="3">
    <source>
        <dbReference type="Proteomes" id="UP000030063"/>
    </source>
</evidence>
<dbReference type="eggNOG" id="COG2852">
    <property type="taxonomic scope" value="Bacteria"/>
</dbReference>
<gene>
    <name evidence="2" type="ORF">TMS3_0119830</name>
</gene>
<keyword evidence="2" id="KW-0808">Transferase</keyword>
<protein>
    <submittedName>
        <fullName evidence="2">DNA methyltransferase</fullName>
    </submittedName>
</protein>
<dbReference type="CDD" id="cd01038">
    <property type="entry name" value="Endonuclease_DUF559"/>
    <property type="match status" value="1"/>
</dbReference>
<proteinExistence type="predicted"/>
<dbReference type="Gene3D" id="3.40.960.10">
    <property type="entry name" value="VSR Endonuclease"/>
    <property type="match status" value="1"/>
</dbReference>
<dbReference type="GO" id="GO:0032259">
    <property type="term" value="P:methylation"/>
    <property type="evidence" value="ECO:0007669"/>
    <property type="project" value="UniProtKB-KW"/>
</dbReference>
<dbReference type="PANTHER" id="PTHR38590:SF1">
    <property type="entry name" value="BLL0828 PROTEIN"/>
    <property type="match status" value="1"/>
</dbReference>
<feature type="domain" description="DUF559" evidence="1">
    <location>
        <begin position="12"/>
        <end position="118"/>
    </location>
</feature>
<dbReference type="GO" id="GO:0008168">
    <property type="term" value="F:methyltransferase activity"/>
    <property type="evidence" value="ECO:0007669"/>
    <property type="project" value="UniProtKB-KW"/>
</dbReference>
<comment type="caution">
    <text evidence="2">The sequence shown here is derived from an EMBL/GenBank/DDBJ whole genome shotgun (WGS) entry which is preliminary data.</text>
</comment>